<evidence type="ECO:0000256" key="3">
    <source>
        <dbReference type="ARBA" id="ARBA00012438"/>
    </source>
</evidence>
<keyword evidence="7" id="KW-0902">Two-component regulatory system</keyword>
<dbReference type="PRINTS" id="PR00344">
    <property type="entry name" value="BCTRLSENSOR"/>
</dbReference>
<accession>A0A9D0ZWW9</accession>
<organism evidence="9 10">
    <name type="scientific">Candidatus Limivivens merdigallinarum</name>
    <dbReference type="NCBI Taxonomy" id="2840859"/>
    <lineage>
        <taxon>Bacteria</taxon>
        <taxon>Bacillati</taxon>
        <taxon>Bacillota</taxon>
        <taxon>Clostridia</taxon>
        <taxon>Lachnospirales</taxon>
        <taxon>Lachnospiraceae</taxon>
        <taxon>Lachnospiraceae incertae sedis</taxon>
        <taxon>Candidatus Limivivens</taxon>
    </lineage>
</organism>
<keyword evidence="6 9" id="KW-0418">Kinase</keyword>
<evidence type="ECO:0000256" key="7">
    <source>
        <dbReference type="ARBA" id="ARBA00023012"/>
    </source>
</evidence>
<evidence type="ECO:0000256" key="1">
    <source>
        <dbReference type="ARBA" id="ARBA00000085"/>
    </source>
</evidence>
<dbReference type="PANTHER" id="PTHR45453">
    <property type="entry name" value="PHOSPHATE REGULON SENSOR PROTEIN PHOR"/>
    <property type="match status" value="1"/>
</dbReference>
<dbReference type="EC" id="2.7.13.3" evidence="3"/>
<comment type="caution">
    <text evidence="9">The sequence shown here is derived from an EMBL/GenBank/DDBJ whole genome shotgun (WGS) entry which is preliminary data.</text>
</comment>
<dbReference type="CDD" id="cd00075">
    <property type="entry name" value="HATPase"/>
    <property type="match status" value="1"/>
</dbReference>
<dbReference type="SMART" id="SM00387">
    <property type="entry name" value="HATPase_c"/>
    <property type="match status" value="1"/>
</dbReference>
<evidence type="ECO:0000256" key="5">
    <source>
        <dbReference type="ARBA" id="ARBA00022679"/>
    </source>
</evidence>
<dbReference type="GO" id="GO:0016036">
    <property type="term" value="P:cellular response to phosphate starvation"/>
    <property type="evidence" value="ECO:0007669"/>
    <property type="project" value="TreeGrafter"/>
</dbReference>
<dbReference type="InterPro" id="IPR003594">
    <property type="entry name" value="HATPase_dom"/>
</dbReference>
<dbReference type="GO" id="GO:0005886">
    <property type="term" value="C:plasma membrane"/>
    <property type="evidence" value="ECO:0007669"/>
    <property type="project" value="TreeGrafter"/>
</dbReference>
<dbReference type="GO" id="GO:0000155">
    <property type="term" value="F:phosphorelay sensor kinase activity"/>
    <property type="evidence" value="ECO:0007669"/>
    <property type="project" value="InterPro"/>
</dbReference>
<dbReference type="Gene3D" id="1.10.287.130">
    <property type="match status" value="1"/>
</dbReference>
<evidence type="ECO:0000313" key="9">
    <source>
        <dbReference type="EMBL" id="HIQ96330.1"/>
    </source>
</evidence>
<evidence type="ECO:0000259" key="8">
    <source>
        <dbReference type="PROSITE" id="PS50109"/>
    </source>
</evidence>
<dbReference type="PROSITE" id="PS50109">
    <property type="entry name" value="HIS_KIN"/>
    <property type="match status" value="1"/>
</dbReference>
<dbReference type="Gene3D" id="3.30.565.10">
    <property type="entry name" value="Histidine kinase-like ATPase, C-terminal domain"/>
    <property type="match status" value="1"/>
</dbReference>
<evidence type="ECO:0000313" key="10">
    <source>
        <dbReference type="Proteomes" id="UP000886886"/>
    </source>
</evidence>
<feature type="domain" description="Histidine kinase" evidence="8">
    <location>
        <begin position="86"/>
        <end position="296"/>
    </location>
</feature>
<dbReference type="InterPro" id="IPR036097">
    <property type="entry name" value="HisK_dim/P_sf"/>
</dbReference>
<dbReference type="InterPro" id="IPR050351">
    <property type="entry name" value="BphY/WalK/GraS-like"/>
</dbReference>
<dbReference type="GO" id="GO:0004721">
    <property type="term" value="F:phosphoprotein phosphatase activity"/>
    <property type="evidence" value="ECO:0007669"/>
    <property type="project" value="TreeGrafter"/>
</dbReference>
<reference evidence="9" key="2">
    <citation type="journal article" date="2021" name="PeerJ">
        <title>Extensive microbial diversity within the chicken gut microbiome revealed by metagenomics and culture.</title>
        <authorList>
            <person name="Gilroy R."/>
            <person name="Ravi A."/>
            <person name="Getino M."/>
            <person name="Pursley I."/>
            <person name="Horton D.L."/>
            <person name="Alikhan N.F."/>
            <person name="Baker D."/>
            <person name="Gharbi K."/>
            <person name="Hall N."/>
            <person name="Watson M."/>
            <person name="Adriaenssens E.M."/>
            <person name="Foster-Nyarko E."/>
            <person name="Jarju S."/>
            <person name="Secka A."/>
            <person name="Antonio M."/>
            <person name="Oren A."/>
            <person name="Chaudhuri R.R."/>
            <person name="La Ragione R."/>
            <person name="Hildebrand F."/>
            <person name="Pallen M.J."/>
        </authorList>
    </citation>
    <scope>NUCLEOTIDE SEQUENCE</scope>
    <source>
        <strain evidence="9">ChiSjej3B21-11622</strain>
    </source>
</reference>
<comment type="subcellular location">
    <subcellularLocation>
        <location evidence="2">Membrane</location>
    </subcellularLocation>
</comment>
<gene>
    <name evidence="9" type="ORF">IAB26_07180</name>
</gene>
<dbReference type="SMART" id="SM00388">
    <property type="entry name" value="HisKA"/>
    <property type="match status" value="1"/>
</dbReference>
<dbReference type="Pfam" id="PF00512">
    <property type="entry name" value="HisKA"/>
    <property type="match status" value="1"/>
</dbReference>
<dbReference type="InterPro" id="IPR003661">
    <property type="entry name" value="HisK_dim/P_dom"/>
</dbReference>
<dbReference type="AlphaFoldDB" id="A0A9D0ZWW9"/>
<proteinExistence type="predicted"/>
<dbReference type="PANTHER" id="PTHR45453:SF1">
    <property type="entry name" value="PHOSPHATE REGULON SENSOR PROTEIN PHOR"/>
    <property type="match status" value="1"/>
</dbReference>
<dbReference type="InterPro" id="IPR005467">
    <property type="entry name" value="His_kinase_dom"/>
</dbReference>
<dbReference type="Proteomes" id="UP000886886">
    <property type="component" value="Unassembled WGS sequence"/>
</dbReference>
<comment type="catalytic activity">
    <reaction evidence="1">
        <text>ATP + protein L-histidine = ADP + protein N-phospho-L-histidine.</text>
        <dbReference type="EC" id="2.7.13.3"/>
    </reaction>
</comment>
<name>A0A9D0ZWW9_9FIRM</name>
<protein>
    <recommendedName>
        <fullName evidence="3">histidine kinase</fullName>
        <ecNumber evidence="3">2.7.13.3</ecNumber>
    </recommendedName>
</protein>
<evidence type="ECO:0000256" key="4">
    <source>
        <dbReference type="ARBA" id="ARBA00022553"/>
    </source>
</evidence>
<dbReference type="SUPFAM" id="SSF55874">
    <property type="entry name" value="ATPase domain of HSP90 chaperone/DNA topoisomerase II/histidine kinase"/>
    <property type="match status" value="1"/>
</dbReference>
<evidence type="ECO:0000256" key="2">
    <source>
        <dbReference type="ARBA" id="ARBA00004370"/>
    </source>
</evidence>
<sequence length="296" mass="33737">MTVLLCGLFAVVHFLLESYQRSLSIRRLSGELDRLLHGDTMISFSHYREGDLEVLRDELSKMTLRLKEQSETLLKDKQDLSKALADISHQIRTPLTSLHLMTERLRQLPPDSLDRKKLLRDMETMLERIEWLLNSLLKMSKLETGSITLQPQEINAYSLARKALSPFQISLELREIEVFLSGDRDAMILADEIWTLEALQNVLKNSIEHTPEGGKILITVKRTPLFSEIEVTDSGSGISEKDLPHLFERFYRGEDAHKDSFGIGLSLAQTILSRENAVIRAKNAPPMGASFSLKFY</sequence>
<keyword evidence="5" id="KW-0808">Transferase</keyword>
<dbReference type="CDD" id="cd00082">
    <property type="entry name" value="HisKA"/>
    <property type="match status" value="1"/>
</dbReference>
<dbReference type="EMBL" id="DVFT01000105">
    <property type="protein sequence ID" value="HIQ96330.1"/>
    <property type="molecule type" value="Genomic_DNA"/>
</dbReference>
<evidence type="ECO:0000256" key="6">
    <source>
        <dbReference type="ARBA" id="ARBA00022777"/>
    </source>
</evidence>
<dbReference type="SUPFAM" id="SSF47384">
    <property type="entry name" value="Homodimeric domain of signal transducing histidine kinase"/>
    <property type="match status" value="1"/>
</dbReference>
<dbReference type="Pfam" id="PF02518">
    <property type="entry name" value="HATPase_c"/>
    <property type="match status" value="1"/>
</dbReference>
<reference evidence="9" key="1">
    <citation type="submission" date="2020-10" db="EMBL/GenBank/DDBJ databases">
        <authorList>
            <person name="Gilroy R."/>
        </authorList>
    </citation>
    <scope>NUCLEOTIDE SEQUENCE</scope>
    <source>
        <strain evidence="9">ChiSjej3B21-11622</strain>
    </source>
</reference>
<dbReference type="InterPro" id="IPR036890">
    <property type="entry name" value="HATPase_C_sf"/>
</dbReference>
<dbReference type="InterPro" id="IPR004358">
    <property type="entry name" value="Sig_transdc_His_kin-like_C"/>
</dbReference>
<keyword evidence="4" id="KW-0597">Phosphoprotein</keyword>